<feature type="domain" description="Tyrosine-protein kinase ephrin type A/B receptor-like" evidence="4">
    <location>
        <begin position="868"/>
        <end position="916"/>
    </location>
</feature>
<keyword evidence="3" id="KW-0812">Transmembrane</keyword>
<feature type="transmembrane region" description="Helical" evidence="3">
    <location>
        <begin position="1301"/>
        <end position="1327"/>
    </location>
</feature>
<feature type="transmembrane region" description="Helical" evidence="3">
    <location>
        <begin position="1352"/>
        <end position="1372"/>
    </location>
</feature>
<dbReference type="PANTHER" id="PTHR46104">
    <property type="entry name" value="GENE 9195-RELATED-RELATED"/>
    <property type="match status" value="1"/>
</dbReference>
<evidence type="ECO:0000313" key="5">
    <source>
        <dbReference type="EMBL" id="KAJ6231759.1"/>
    </source>
</evidence>
<keyword evidence="3" id="KW-1133">Transmembrane helix</keyword>
<evidence type="ECO:0000256" key="3">
    <source>
        <dbReference type="SAM" id="Phobius"/>
    </source>
</evidence>
<dbReference type="PANTHER" id="PTHR46104:SF1">
    <property type="entry name" value="GENE 9195-RELATED"/>
    <property type="match status" value="1"/>
</dbReference>
<proteinExistence type="predicted"/>
<feature type="region of interest" description="Disordered" evidence="2">
    <location>
        <begin position="1510"/>
        <end position="1566"/>
    </location>
</feature>
<protein>
    <submittedName>
        <fullName evidence="5">Insulin-like growth factor binding protein</fullName>
    </submittedName>
</protein>
<feature type="compositionally biased region" description="Low complexity" evidence="2">
    <location>
        <begin position="1526"/>
        <end position="1547"/>
    </location>
</feature>
<dbReference type="EMBL" id="JAOAOG010000298">
    <property type="protein sequence ID" value="KAJ6231759.1"/>
    <property type="molecule type" value="Genomic_DNA"/>
</dbReference>
<comment type="caution">
    <text evidence="5">The sequence shown here is derived from an EMBL/GenBank/DDBJ whole genome shotgun (WGS) entry which is preliminary data.</text>
</comment>
<feature type="compositionally biased region" description="Basic and acidic residues" evidence="2">
    <location>
        <begin position="98"/>
        <end position="119"/>
    </location>
</feature>
<dbReference type="Pfam" id="PF07699">
    <property type="entry name" value="Ephrin_rec_like"/>
    <property type="match status" value="2"/>
</dbReference>
<sequence>MLVKIKSYKSFFSGLMAKKKYSFICNFSLLIIIFLVFFLQKTTTLKDKTNRFDFRKEGNAQKQNNLKSIQIETKKLKFHFEKEFYCIDFHQQAKTKEKVKTQKQEQKEQKTQEQEHEKNQQLGQNNLISNCTFKIWISKKKISFQKEKCKKELIIYEKNIEKFRKNRNNLKENLKIVEYKNILCGVDQYFEINKETNNMKSNFNFTNFKQIKNLFINYKIPRGLEPRIEQTTNSLIFTSKSNKSLIYLQESRPFIYNSHQTTCQGKYNLIQNGKNHFSVQYQVPKSFLNDQKAQTKNTKTNTNRKTNTNKTNHQSDVKWILIDPEYRTYIGGVSYDRATRTKYDQNSNVYALGVTQSSGFPVVGSNVYNPDYSGGLNSDIAIIKTKNGSNLLWSTYICRVGQNFFKYSGLSVDPSDNQAIVSGTTQFPELFPTTSNAWQSNSKNCAQNCPYGQAGLILKINKNGTDLVFSTLICGYGEGCTYVSSHEIIYDAEEETNYGDSYSIYFLGVTNGTQFPGYGLTNDNFKCESKNYGFDYIFGKISNDGSQLLQTKCIGGTNREYLWKHGLKVDKDYLVFQAFTFSMNFPVTTGAFQQTKPTNFDYYICVVGQLNVTTFELIWASYLGGNNSDLGDTIRTDSNQDIWIGGRARSLDFPVTADAYQQTHTADELGDCFLTKISKDGKSLLYSTFLGTLPNAAQDEPNLSDLRIDKNNDQILLLVGIGIFQDTSVQKTKNYGNGSFLFYFNYTSNEFLKYYTYGGWAISVDILNNEIDTFVLTGRSWVDELITSNDAFQKAGSGSSDFLLSGTLFGCQRGYYSEDDQFESCYSCPQGTFNAEINQISKDNCTECEPGFYNDKHGATQCKKCIQGTYSSQMGQPQCEECPAGTYQPNEQATFCYTCTRGTYNPDQGSASVSSCMNCSVGTYGLKEAATSYQDTCRDCPLGTYNDEEGRSICKDCPISFYNEDTGSVDIGECLECPKGTFSTETALKSLSDCLKCPENKMSSSINSTSCEYCPIGYETNSNQDDCIQCQKGYYKNKTDISCTPCEENYFNNNEGMTFCLKCAIDDICLGGNECNIGRDPDSFCSQCIIGYYLKNGECKKCGANWIWSLWIAFILLVIFLVIKYKKKIQKVLLLKKNPIFEIYLTFLQLLATILSMNMTWDNNYIDTTIIAAISLFNMDIATIITPDCYQNWDFYSKYLIMVLAPIFLFGSICLFYLFLKVIRFINTNFFLISEKVDNINFEKLNIKIFYFITLCCRYLYLPETIITSIPFQKTWQAALNKYTLNYYPNISTDDEKYQKFYPWFVFFLIIYMVLIPIVFLIILILSKKNNFNDFWRKRFGWLWEFYKPKRFYWEIFKIIFKFFMIITPILISTSNHLTLVLVILLLITLIMIILILILKPYPRIIPFDKEGRIYKSFWEKISPEDLITIGLYLVLIATISSNIEQLKNIFYLFLNPIGIILAFMGTRKNLKEMWYKQKNTKLNRNGDDGINEPRMKKFSFVVGENPNLGDHVKKLSDNKKKINKKQNNLSTTSSSNTDSSSNSSSKFDSRDNENENDIELNEKKNDGIESRNVKIKINSIGQQKIKKLKKENEKLKLIISELVDGKEKSNKEIIALKMKLSNFEEEK</sequence>
<feature type="transmembrane region" description="Helical" evidence="3">
    <location>
        <begin position="1106"/>
        <end position="1123"/>
    </location>
</feature>
<feature type="transmembrane region" description="Helical" evidence="3">
    <location>
        <begin position="1450"/>
        <end position="1467"/>
    </location>
</feature>
<accession>A0ABQ8XGZ5</accession>
<dbReference type="Gene3D" id="2.10.220.10">
    <property type="entry name" value="Hormone Receptor, Insulin-like Growth Factor Receptor 1, Chain A, domain 2"/>
    <property type="match status" value="1"/>
</dbReference>
<keyword evidence="3" id="KW-0472">Membrane</keyword>
<feature type="compositionally biased region" description="Basic and acidic residues" evidence="2">
    <location>
        <begin position="1511"/>
        <end position="1521"/>
    </location>
</feature>
<feature type="transmembrane region" description="Helical" evidence="3">
    <location>
        <begin position="1165"/>
        <end position="1187"/>
    </location>
</feature>
<dbReference type="Proteomes" id="UP001150062">
    <property type="component" value="Unassembled WGS sequence"/>
</dbReference>
<feature type="transmembrane region" description="Helical" evidence="3">
    <location>
        <begin position="21"/>
        <end position="39"/>
    </location>
</feature>
<feature type="transmembrane region" description="Helical" evidence="3">
    <location>
        <begin position="1378"/>
        <end position="1399"/>
    </location>
</feature>
<keyword evidence="1" id="KW-0175">Coiled coil</keyword>
<feature type="coiled-coil region" evidence="1">
    <location>
        <begin position="1586"/>
        <end position="1627"/>
    </location>
</feature>
<dbReference type="InterPro" id="IPR011641">
    <property type="entry name" value="Tyr-kin_ephrin_A/B_rcpt-like"/>
</dbReference>
<evidence type="ECO:0000259" key="4">
    <source>
        <dbReference type="Pfam" id="PF07699"/>
    </source>
</evidence>
<feature type="transmembrane region" description="Helical" evidence="3">
    <location>
        <begin position="1427"/>
        <end position="1444"/>
    </location>
</feature>
<feature type="region of interest" description="Disordered" evidence="2">
    <location>
        <begin position="98"/>
        <end position="121"/>
    </location>
</feature>
<dbReference type="Gene3D" id="2.10.50.10">
    <property type="entry name" value="Tumor Necrosis Factor Receptor, subunit A, domain 2"/>
    <property type="match status" value="3"/>
</dbReference>
<feature type="domain" description="Tyrosine-protein kinase ephrin type A/B receptor-like" evidence="4">
    <location>
        <begin position="933"/>
        <end position="974"/>
    </location>
</feature>
<dbReference type="CDD" id="cd00185">
    <property type="entry name" value="TNFRSF"/>
    <property type="match status" value="1"/>
</dbReference>
<keyword evidence="6" id="KW-1185">Reference proteome</keyword>
<feature type="coiled-coil region" evidence="1">
    <location>
        <begin position="146"/>
        <end position="180"/>
    </location>
</feature>
<feature type="transmembrane region" description="Helical" evidence="3">
    <location>
        <begin position="1199"/>
        <end position="1220"/>
    </location>
</feature>
<dbReference type="InterPro" id="IPR009030">
    <property type="entry name" value="Growth_fac_rcpt_cys_sf"/>
</dbReference>
<reference evidence="5" key="1">
    <citation type="submission" date="2022-08" db="EMBL/GenBank/DDBJ databases">
        <title>Novel sulfate-reducing endosymbionts in the free-living metamonad Anaeramoeba.</title>
        <authorList>
            <person name="Jerlstrom-Hultqvist J."/>
            <person name="Cepicka I."/>
            <person name="Gallot-Lavallee L."/>
            <person name="Salas-Leiva D."/>
            <person name="Curtis B.A."/>
            <person name="Zahonova K."/>
            <person name="Pipaliya S."/>
            <person name="Dacks J."/>
            <person name="Roger A.J."/>
        </authorList>
    </citation>
    <scope>NUCLEOTIDE SEQUENCE</scope>
    <source>
        <strain evidence="5">Schooner1</strain>
    </source>
</reference>
<dbReference type="SMART" id="SM01411">
    <property type="entry name" value="Ephrin_rec_like"/>
    <property type="match status" value="5"/>
</dbReference>
<evidence type="ECO:0000256" key="2">
    <source>
        <dbReference type="SAM" id="MobiDB-lite"/>
    </source>
</evidence>
<dbReference type="SUPFAM" id="SSF57184">
    <property type="entry name" value="Growth factor receptor domain"/>
    <property type="match status" value="2"/>
</dbReference>
<evidence type="ECO:0000313" key="6">
    <source>
        <dbReference type="Proteomes" id="UP001150062"/>
    </source>
</evidence>
<gene>
    <name evidence="5" type="ORF">M0813_05490</name>
</gene>
<name>A0ABQ8XGZ5_9EUKA</name>
<organism evidence="5 6">
    <name type="scientific">Anaeramoeba flamelloides</name>
    <dbReference type="NCBI Taxonomy" id="1746091"/>
    <lineage>
        <taxon>Eukaryota</taxon>
        <taxon>Metamonada</taxon>
        <taxon>Anaeramoebidae</taxon>
        <taxon>Anaeramoeba</taxon>
    </lineage>
</organism>
<evidence type="ECO:0000256" key="1">
    <source>
        <dbReference type="SAM" id="Coils"/>
    </source>
</evidence>